<organism evidence="1 2">
    <name type="scientific">Portunus trituberculatus</name>
    <name type="common">Swimming crab</name>
    <name type="synonym">Neptunus trituberculatus</name>
    <dbReference type="NCBI Taxonomy" id="210409"/>
    <lineage>
        <taxon>Eukaryota</taxon>
        <taxon>Metazoa</taxon>
        <taxon>Ecdysozoa</taxon>
        <taxon>Arthropoda</taxon>
        <taxon>Crustacea</taxon>
        <taxon>Multicrustacea</taxon>
        <taxon>Malacostraca</taxon>
        <taxon>Eumalacostraca</taxon>
        <taxon>Eucarida</taxon>
        <taxon>Decapoda</taxon>
        <taxon>Pleocyemata</taxon>
        <taxon>Brachyura</taxon>
        <taxon>Eubrachyura</taxon>
        <taxon>Portunoidea</taxon>
        <taxon>Portunidae</taxon>
        <taxon>Portuninae</taxon>
        <taxon>Portunus</taxon>
    </lineage>
</organism>
<reference evidence="1 2" key="1">
    <citation type="submission" date="2019-05" db="EMBL/GenBank/DDBJ databases">
        <title>Another draft genome of Portunus trituberculatus and its Hox gene families provides insights of decapod evolution.</title>
        <authorList>
            <person name="Jeong J.-H."/>
            <person name="Song I."/>
            <person name="Kim S."/>
            <person name="Choi T."/>
            <person name="Kim D."/>
            <person name="Ryu S."/>
            <person name="Kim W."/>
        </authorList>
    </citation>
    <scope>NUCLEOTIDE SEQUENCE [LARGE SCALE GENOMIC DNA]</scope>
    <source>
        <tissue evidence="1">Muscle</tissue>
    </source>
</reference>
<evidence type="ECO:0000313" key="2">
    <source>
        <dbReference type="Proteomes" id="UP000324222"/>
    </source>
</evidence>
<keyword evidence="2" id="KW-1185">Reference proteome</keyword>
<sequence>MSFKESKHGGALADIPLRSSSGRRSVVIAAPQIWKFTKHSNNSLALLGHAVRASIPVSNHKAEY</sequence>
<accession>A0A5B7IGH8</accession>
<comment type="caution">
    <text evidence="1">The sequence shown here is derived from an EMBL/GenBank/DDBJ whole genome shotgun (WGS) entry which is preliminary data.</text>
</comment>
<protein>
    <submittedName>
        <fullName evidence="1">Uncharacterized protein</fullName>
    </submittedName>
</protein>
<gene>
    <name evidence="1" type="ORF">E2C01_076049</name>
</gene>
<dbReference type="EMBL" id="VSRR010056931">
    <property type="protein sequence ID" value="MPC81433.1"/>
    <property type="molecule type" value="Genomic_DNA"/>
</dbReference>
<name>A0A5B7IGH8_PORTR</name>
<dbReference type="Proteomes" id="UP000324222">
    <property type="component" value="Unassembled WGS sequence"/>
</dbReference>
<evidence type="ECO:0000313" key="1">
    <source>
        <dbReference type="EMBL" id="MPC81433.1"/>
    </source>
</evidence>
<proteinExistence type="predicted"/>
<dbReference type="AlphaFoldDB" id="A0A5B7IGH8"/>